<feature type="chain" id="PRO_5019010833" description="Tyrosinase" evidence="18">
    <location>
        <begin position="18"/>
        <end position="531"/>
    </location>
</feature>
<keyword evidence="11" id="KW-0503">Monooxygenase</keyword>
<dbReference type="Gene3D" id="1.10.1280.10">
    <property type="entry name" value="Di-copper center containing domain from catechol oxidase"/>
    <property type="match status" value="1"/>
</dbReference>
<dbReference type="EC" id="1.14.18.1" evidence="4"/>
<feature type="transmembrane region" description="Helical" evidence="17">
    <location>
        <begin position="473"/>
        <end position="495"/>
    </location>
</feature>
<dbReference type="PANTHER" id="PTHR11474:SF124">
    <property type="entry name" value="TYROSINASE"/>
    <property type="match status" value="1"/>
</dbReference>
<evidence type="ECO:0000256" key="14">
    <source>
        <dbReference type="ARBA" id="ARBA00023180"/>
    </source>
</evidence>
<keyword evidence="10" id="KW-0186">Copper</keyword>
<evidence type="ECO:0000256" key="7">
    <source>
        <dbReference type="ARBA" id="ARBA00022729"/>
    </source>
</evidence>
<dbReference type="OrthoDB" id="6132182at2759"/>
<keyword evidence="13 17" id="KW-0472">Membrane</keyword>
<keyword evidence="9" id="KW-0560">Oxidoreductase</keyword>
<evidence type="ECO:0000256" key="12">
    <source>
        <dbReference type="ARBA" id="ARBA00023101"/>
    </source>
</evidence>
<evidence type="ECO:0000256" key="17">
    <source>
        <dbReference type="SAM" id="Phobius"/>
    </source>
</evidence>
<evidence type="ECO:0000256" key="2">
    <source>
        <dbReference type="ARBA" id="ARBA00004573"/>
    </source>
</evidence>
<evidence type="ECO:0000256" key="9">
    <source>
        <dbReference type="ARBA" id="ARBA00023002"/>
    </source>
</evidence>
<feature type="domain" description="Tyrosinase copper-binding" evidence="20">
    <location>
        <begin position="382"/>
        <end position="393"/>
    </location>
</feature>
<dbReference type="OMA" id="HNGDYHM"/>
<feature type="domain" description="Tyrosinase copper-binding" evidence="19">
    <location>
        <begin position="201"/>
        <end position="218"/>
    </location>
</feature>
<evidence type="ECO:0000256" key="6">
    <source>
        <dbReference type="ARBA" id="ARBA00022723"/>
    </source>
</evidence>
<dbReference type="SUPFAM" id="SSF48056">
    <property type="entry name" value="Di-copper centre-containing domain"/>
    <property type="match status" value="1"/>
</dbReference>
<keyword evidence="14" id="KW-0325">Glycoprotein</keyword>
<dbReference type="GO" id="GO:0004503">
    <property type="term" value="F:tyrosinase activity"/>
    <property type="evidence" value="ECO:0007669"/>
    <property type="project" value="UniProtKB-EC"/>
</dbReference>
<protein>
    <recommendedName>
        <fullName evidence="15">Tyrosinase</fullName>
        <ecNumber evidence="4">1.14.18.1</ecNumber>
    </recommendedName>
    <alternativeName>
        <fullName evidence="16">Monophenol monooxygenase</fullName>
    </alternativeName>
</protein>
<evidence type="ECO:0000256" key="16">
    <source>
        <dbReference type="ARBA" id="ARBA00042251"/>
    </source>
</evidence>
<comment type="cofactor">
    <cofactor evidence="1">
        <name>Cu(2+)</name>
        <dbReference type="ChEBI" id="CHEBI:29036"/>
    </cofactor>
</comment>
<evidence type="ECO:0000313" key="22">
    <source>
        <dbReference type="Proteomes" id="UP000288216"/>
    </source>
</evidence>
<keyword evidence="5 17" id="KW-0812">Transmembrane</keyword>
<comment type="subcellular location">
    <subcellularLocation>
        <location evidence="2">Melanosome membrane</location>
        <topology evidence="2">Single-pass type I membrane protein</topology>
    </subcellularLocation>
</comment>
<keyword evidence="8 17" id="KW-1133">Transmembrane helix</keyword>
<gene>
    <name evidence="21" type="ORF">scyTo_0013807</name>
</gene>
<dbReference type="PRINTS" id="PR00092">
    <property type="entry name" value="TYROSINASE"/>
</dbReference>
<dbReference type="GO" id="GO:0046872">
    <property type="term" value="F:metal ion binding"/>
    <property type="evidence" value="ECO:0007669"/>
    <property type="project" value="UniProtKB-KW"/>
</dbReference>
<dbReference type="FunFam" id="1.10.1280.10:FF:000003">
    <property type="entry name" value="Tyrosinase"/>
    <property type="match status" value="1"/>
</dbReference>
<evidence type="ECO:0000259" key="20">
    <source>
        <dbReference type="PROSITE" id="PS00498"/>
    </source>
</evidence>
<evidence type="ECO:0000256" key="10">
    <source>
        <dbReference type="ARBA" id="ARBA00023008"/>
    </source>
</evidence>
<evidence type="ECO:0000256" key="1">
    <source>
        <dbReference type="ARBA" id="ARBA00001973"/>
    </source>
</evidence>
<dbReference type="InterPro" id="IPR002227">
    <property type="entry name" value="Tyrosinase_Cu-bd"/>
</dbReference>
<feature type="signal peptide" evidence="18">
    <location>
        <begin position="1"/>
        <end position="17"/>
    </location>
</feature>
<evidence type="ECO:0000256" key="18">
    <source>
        <dbReference type="SAM" id="SignalP"/>
    </source>
</evidence>
<dbReference type="GO" id="GO:0033162">
    <property type="term" value="C:melanosome membrane"/>
    <property type="evidence" value="ECO:0007669"/>
    <property type="project" value="UniProtKB-SubCell"/>
</dbReference>
<keyword evidence="22" id="KW-1185">Reference proteome</keyword>
<evidence type="ECO:0000259" key="19">
    <source>
        <dbReference type="PROSITE" id="PS00497"/>
    </source>
</evidence>
<evidence type="ECO:0000256" key="4">
    <source>
        <dbReference type="ARBA" id="ARBA00011906"/>
    </source>
</evidence>
<dbReference type="InterPro" id="IPR008922">
    <property type="entry name" value="Di-copper_centre_dom_sf"/>
</dbReference>
<dbReference type="Proteomes" id="UP000288216">
    <property type="component" value="Unassembled WGS sequence"/>
</dbReference>
<keyword evidence="12" id="KW-0470">Melanin biosynthesis</keyword>
<dbReference type="InterPro" id="IPR050316">
    <property type="entry name" value="Tyrosinase/Hemocyanin"/>
</dbReference>
<dbReference type="EMBL" id="BFAA01007201">
    <property type="protein sequence ID" value="GCB68277.1"/>
    <property type="molecule type" value="Genomic_DNA"/>
</dbReference>
<evidence type="ECO:0000313" key="21">
    <source>
        <dbReference type="EMBL" id="GCB68277.1"/>
    </source>
</evidence>
<evidence type="ECO:0000256" key="15">
    <source>
        <dbReference type="ARBA" id="ARBA00039304"/>
    </source>
</evidence>
<evidence type="ECO:0000256" key="5">
    <source>
        <dbReference type="ARBA" id="ARBA00022692"/>
    </source>
</evidence>
<name>A0A401P586_SCYTO</name>
<accession>A0A401P586</accession>
<dbReference type="STRING" id="75743.A0A401P586"/>
<dbReference type="AlphaFoldDB" id="A0A401P586"/>
<dbReference type="PROSITE" id="PS00497">
    <property type="entry name" value="TYROSINASE_1"/>
    <property type="match status" value="1"/>
</dbReference>
<keyword evidence="6" id="KW-0479">Metal-binding</keyword>
<evidence type="ECO:0000256" key="11">
    <source>
        <dbReference type="ARBA" id="ARBA00023033"/>
    </source>
</evidence>
<organism evidence="21 22">
    <name type="scientific">Scyliorhinus torazame</name>
    <name type="common">Cloudy catshark</name>
    <name type="synonym">Catulus torazame</name>
    <dbReference type="NCBI Taxonomy" id="75743"/>
    <lineage>
        <taxon>Eukaryota</taxon>
        <taxon>Metazoa</taxon>
        <taxon>Chordata</taxon>
        <taxon>Craniata</taxon>
        <taxon>Vertebrata</taxon>
        <taxon>Chondrichthyes</taxon>
        <taxon>Elasmobranchii</taxon>
        <taxon>Galeomorphii</taxon>
        <taxon>Galeoidea</taxon>
        <taxon>Carcharhiniformes</taxon>
        <taxon>Scyliorhinidae</taxon>
        <taxon>Scyliorhinus</taxon>
    </lineage>
</organism>
<dbReference type="PANTHER" id="PTHR11474">
    <property type="entry name" value="TYROSINASE FAMILY MEMBER"/>
    <property type="match status" value="1"/>
</dbReference>
<dbReference type="GO" id="GO:0043473">
    <property type="term" value="P:pigmentation"/>
    <property type="evidence" value="ECO:0007669"/>
    <property type="project" value="TreeGrafter"/>
</dbReference>
<reference evidence="21 22" key="1">
    <citation type="journal article" date="2018" name="Nat. Ecol. Evol.">
        <title>Shark genomes provide insights into elasmobranch evolution and the origin of vertebrates.</title>
        <authorList>
            <person name="Hara Y"/>
            <person name="Yamaguchi K"/>
            <person name="Onimaru K"/>
            <person name="Kadota M"/>
            <person name="Koyanagi M"/>
            <person name="Keeley SD"/>
            <person name="Tatsumi K"/>
            <person name="Tanaka K"/>
            <person name="Motone F"/>
            <person name="Kageyama Y"/>
            <person name="Nozu R"/>
            <person name="Adachi N"/>
            <person name="Nishimura O"/>
            <person name="Nakagawa R"/>
            <person name="Tanegashima C"/>
            <person name="Kiyatake I"/>
            <person name="Matsumoto R"/>
            <person name="Murakumo K"/>
            <person name="Nishida K"/>
            <person name="Terakita A"/>
            <person name="Kuratani S"/>
            <person name="Sato K"/>
            <person name="Hyodo S Kuraku.S."/>
        </authorList>
    </citation>
    <scope>NUCLEOTIDE SEQUENCE [LARGE SCALE GENOMIC DNA]</scope>
</reference>
<dbReference type="Pfam" id="PF00264">
    <property type="entry name" value="Tyrosinase"/>
    <property type="match status" value="1"/>
</dbReference>
<proteinExistence type="inferred from homology"/>
<dbReference type="GO" id="GO:0042438">
    <property type="term" value="P:melanin biosynthetic process"/>
    <property type="evidence" value="ECO:0007669"/>
    <property type="project" value="UniProtKB-KW"/>
</dbReference>
<dbReference type="GO" id="GO:0042802">
    <property type="term" value="F:identical protein binding"/>
    <property type="evidence" value="ECO:0007669"/>
    <property type="project" value="UniProtKB-ARBA"/>
</dbReference>
<keyword evidence="7 18" id="KW-0732">Signal</keyword>
<evidence type="ECO:0000256" key="3">
    <source>
        <dbReference type="ARBA" id="ARBA00009928"/>
    </source>
</evidence>
<comment type="caution">
    <text evidence="21">The sequence shown here is derived from an EMBL/GenBank/DDBJ whole genome shotgun (WGS) entry which is preliminary data.</text>
</comment>
<evidence type="ECO:0000256" key="8">
    <source>
        <dbReference type="ARBA" id="ARBA00022989"/>
    </source>
</evidence>
<comment type="similarity">
    <text evidence="3">Belongs to the tyrosinase family.</text>
</comment>
<evidence type="ECO:0000256" key="13">
    <source>
        <dbReference type="ARBA" id="ARBA00023136"/>
    </source>
</evidence>
<dbReference type="PROSITE" id="PS00498">
    <property type="entry name" value="TYROSINASE_2"/>
    <property type="match status" value="1"/>
</dbReference>
<sequence>MSLLFLCLLSFCKLSFQQFPRVCTSAETLIRKECCPAWKGDGSSCGELSGRGSCQDIFIIDAPHGPQFPFLGVDDRENWPIVFYNRTCQCNKSFMGFNCGDCRFGFFGINCTEQRLSIRKNVFDLTTTEKNQFLAYLNLAKYTISQDYQIATGTYAQMNNGSSPMFKDISIYDLFVWMHYYTSRDALLGQSSVWTDIDFAHEGPGFPTWHRAFMLLWENELRKMAHDDSFTIPYWDWRDSESCDVCTDEYMGGRHSTNPNLLSSASFFATWQVICTRPEEYNRREVLCDGVPEGPLQRNPGNQDRNRTPRLPISAEVEFCLNLMEYETPPYDKFANFSFRNTLEGFANPNDAISNTTQSGLHNALHIYMNGSMSGVGGSANDPVFILHHAFVDSIYEQWLRRHTPLQTIFPATNAPIGHNRDYYMVPFIPNYRNIDFFISTRDLGYDYDYLVESVPSSIQEIIAPYLQEAKQIWPWLLSAAVAGCLVTSLFNCIITQVCQKRKKQDSTSEEKQPLLNGHDEYQGITYQTAM</sequence>